<organism evidence="7">
    <name type="scientific">Schizophyllum commune (strain H4-8 / FGSC 9210)</name>
    <name type="common">Split gill fungus</name>
    <dbReference type="NCBI Taxonomy" id="578458"/>
    <lineage>
        <taxon>Eukaryota</taxon>
        <taxon>Fungi</taxon>
        <taxon>Dikarya</taxon>
        <taxon>Basidiomycota</taxon>
        <taxon>Agaricomycotina</taxon>
        <taxon>Agaricomycetes</taxon>
        <taxon>Agaricomycetidae</taxon>
        <taxon>Agaricales</taxon>
        <taxon>Schizophyllaceae</taxon>
        <taxon>Schizophyllum</taxon>
    </lineage>
</organism>
<dbReference type="RefSeq" id="XP_003038100.1">
    <property type="nucleotide sequence ID" value="XM_003038054.1"/>
</dbReference>
<dbReference type="GO" id="GO:0043491">
    <property type="term" value="P:phosphatidylinositol 3-kinase/protein kinase B signal transduction"/>
    <property type="evidence" value="ECO:0007669"/>
    <property type="project" value="TreeGrafter"/>
</dbReference>
<evidence type="ECO:0000313" key="7">
    <source>
        <dbReference type="Proteomes" id="UP000007431"/>
    </source>
</evidence>
<dbReference type="InterPro" id="IPR051281">
    <property type="entry name" value="Dual-spec_lipid-protein_phosph"/>
</dbReference>
<reference evidence="6 7" key="1">
    <citation type="journal article" date="2010" name="Nat. Biotechnol.">
        <title>Genome sequence of the model mushroom Schizophyllum commune.</title>
        <authorList>
            <person name="Ohm R.A."/>
            <person name="de Jong J.F."/>
            <person name="Lugones L.G."/>
            <person name="Aerts A."/>
            <person name="Kothe E."/>
            <person name="Stajich J.E."/>
            <person name="de Vries R.P."/>
            <person name="Record E."/>
            <person name="Levasseur A."/>
            <person name="Baker S.E."/>
            <person name="Bartholomew K.A."/>
            <person name="Coutinho P.M."/>
            <person name="Erdmann S."/>
            <person name="Fowler T.J."/>
            <person name="Gathman A.C."/>
            <person name="Lombard V."/>
            <person name="Henrissat B."/>
            <person name="Knabe N."/>
            <person name="Kuees U."/>
            <person name="Lilly W.W."/>
            <person name="Lindquist E."/>
            <person name="Lucas S."/>
            <person name="Magnuson J.K."/>
            <person name="Piumi F."/>
            <person name="Raudaskoski M."/>
            <person name="Salamov A."/>
            <person name="Schmutz J."/>
            <person name="Schwarze F.W.M.R."/>
            <person name="vanKuyk P.A."/>
            <person name="Horton J.S."/>
            <person name="Grigoriev I.V."/>
            <person name="Woesten H.A.B."/>
        </authorList>
    </citation>
    <scope>NUCLEOTIDE SEQUENCE [LARGE SCALE GENOMIC DNA]</scope>
    <source>
        <strain evidence="7">H4-8 / FGSC 9210</strain>
    </source>
</reference>
<dbReference type="PROSITE" id="PS50056">
    <property type="entry name" value="TYR_PHOSPHATASE_2"/>
    <property type="match status" value="1"/>
</dbReference>
<dbReference type="GO" id="GO:0005829">
    <property type="term" value="C:cytosol"/>
    <property type="evidence" value="ECO:0007669"/>
    <property type="project" value="TreeGrafter"/>
</dbReference>
<name>D8PS21_SCHCM</name>
<dbReference type="InParanoid" id="D8PS21"/>
<dbReference type="GO" id="GO:0016314">
    <property type="term" value="F:phosphatidylinositol-3,4,5-trisphosphate 3-phosphatase activity"/>
    <property type="evidence" value="ECO:0007669"/>
    <property type="project" value="UniProtKB-EC"/>
</dbReference>
<dbReference type="SUPFAM" id="SSF52799">
    <property type="entry name" value="(Phosphotyrosine protein) phosphatases II"/>
    <property type="match status" value="1"/>
</dbReference>
<dbReference type="Gene3D" id="3.90.190.10">
    <property type="entry name" value="Protein tyrosine phosphatase superfamily"/>
    <property type="match status" value="1"/>
</dbReference>
<dbReference type="PANTHER" id="PTHR12305:SF81">
    <property type="entry name" value="PHOSPHATIDYLINOSITOL 3,4,5-TRISPHOSPHATE 3-PHOSPHATASE AND DUAL-SPECIFICITY PROTEIN PHOSPHATASE PTEN"/>
    <property type="match status" value="1"/>
</dbReference>
<dbReference type="EMBL" id="GL377302">
    <property type="protein sequence ID" value="EFJ03198.1"/>
    <property type="molecule type" value="Genomic_DNA"/>
</dbReference>
<dbReference type="GO" id="GO:0046856">
    <property type="term" value="P:phosphatidylinositol dephosphorylation"/>
    <property type="evidence" value="ECO:0007669"/>
    <property type="project" value="TreeGrafter"/>
</dbReference>
<dbReference type="PANTHER" id="PTHR12305">
    <property type="entry name" value="PHOSPHATASE WITH HOMOLOGY TO TENSIN"/>
    <property type="match status" value="1"/>
</dbReference>
<dbReference type="STRING" id="578458.D8PS21"/>
<protein>
    <recommendedName>
        <fullName evidence="1">phosphatidylinositol-3,4,5-trisphosphate 3-phosphatase</fullName>
        <ecNumber evidence="1">3.1.3.67</ecNumber>
    </recommendedName>
</protein>
<feature type="region of interest" description="Disordered" evidence="3">
    <location>
        <begin position="175"/>
        <end position="242"/>
    </location>
</feature>
<accession>D8PS21</accession>
<gene>
    <name evidence="6" type="ORF">SCHCODRAFT_12871</name>
</gene>
<dbReference type="GO" id="GO:0051896">
    <property type="term" value="P:regulation of phosphatidylinositol 3-kinase/protein kinase B signal transduction"/>
    <property type="evidence" value="ECO:0007669"/>
    <property type="project" value="TreeGrafter"/>
</dbReference>
<keyword evidence="7" id="KW-1185">Reference proteome</keyword>
<evidence type="ECO:0000313" key="6">
    <source>
        <dbReference type="EMBL" id="EFJ03198.1"/>
    </source>
</evidence>
<feature type="domain" description="Tyrosine specific protein phosphatases" evidence="4">
    <location>
        <begin position="102"/>
        <end position="144"/>
    </location>
</feature>
<dbReference type="EC" id="3.1.3.67" evidence="1"/>
<dbReference type="AlphaFoldDB" id="D8PS21"/>
<dbReference type="GO" id="GO:0042995">
    <property type="term" value="C:cell projection"/>
    <property type="evidence" value="ECO:0007669"/>
    <property type="project" value="TreeGrafter"/>
</dbReference>
<dbReference type="InterPro" id="IPR029021">
    <property type="entry name" value="Prot-tyrosine_phosphatase-like"/>
</dbReference>
<dbReference type="GO" id="GO:0005886">
    <property type="term" value="C:plasma membrane"/>
    <property type="evidence" value="ECO:0007669"/>
    <property type="project" value="TreeGrafter"/>
</dbReference>
<dbReference type="OMA" id="NFCPVKE"/>
<evidence type="ECO:0000259" key="5">
    <source>
        <dbReference type="PROSITE" id="PS51181"/>
    </source>
</evidence>
<dbReference type="KEGG" id="scm:SCHCO_02623141"/>
<dbReference type="PROSITE" id="PS00383">
    <property type="entry name" value="TYR_PHOSPHATASE_1"/>
    <property type="match status" value="1"/>
</dbReference>
<dbReference type="InterPro" id="IPR029023">
    <property type="entry name" value="Tensin_phosphatase"/>
</dbReference>
<dbReference type="InterPro" id="IPR000387">
    <property type="entry name" value="Tyr_Pase_dom"/>
</dbReference>
<dbReference type="Pfam" id="PF22784">
    <property type="entry name" value="PTP-SAK"/>
    <property type="match status" value="1"/>
</dbReference>
<dbReference type="VEuPathDB" id="FungiDB:SCHCODRAFT_02623141"/>
<dbReference type="HOGENOM" id="CLU_026170_0_0_1"/>
<feature type="compositionally biased region" description="Low complexity" evidence="3">
    <location>
        <begin position="205"/>
        <end position="215"/>
    </location>
</feature>
<dbReference type="Proteomes" id="UP000007431">
    <property type="component" value="Unassembled WGS sequence"/>
</dbReference>
<dbReference type="GO" id="GO:0005634">
    <property type="term" value="C:nucleus"/>
    <property type="evidence" value="ECO:0007669"/>
    <property type="project" value="TreeGrafter"/>
</dbReference>
<dbReference type="eggNOG" id="KOG2283">
    <property type="taxonomic scope" value="Eukaryota"/>
</dbReference>
<feature type="compositionally biased region" description="Polar residues" evidence="3">
    <location>
        <begin position="230"/>
        <end position="240"/>
    </location>
</feature>
<evidence type="ECO:0000256" key="2">
    <source>
        <dbReference type="ARBA" id="ARBA00022801"/>
    </source>
</evidence>
<dbReference type="PROSITE" id="PS51181">
    <property type="entry name" value="PPASE_TENSIN"/>
    <property type="match status" value="1"/>
</dbReference>
<dbReference type="OrthoDB" id="5632at2759"/>
<feature type="domain" description="Phosphatase tensin-type" evidence="5">
    <location>
        <begin position="16"/>
        <end position="286"/>
    </location>
</feature>
<dbReference type="GO" id="GO:0004725">
    <property type="term" value="F:protein tyrosine phosphatase activity"/>
    <property type="evidence" value="ECO:0007669"/>
    <property type="project" value="TreeGrafter"/>
</dbReference>
<dbReference type="InterPro" id="IPR016130">
    <property type="entry name" value="Tyr_Pase_AS"/>
</dbReference>
<proteinExistence type="predicted"/>
<dbReference type="GO" id="GO:0048870">
    <property type="term" value="P:cell motility"/>
    <property type="evidence" value="ECO:0007669"/>
    <property type="project" value="TreeGrafter"/>
</dbReference>
<dbReference type="InterPro" id="IPR057023">
    <property type="entry name" value="PTP-SAK"/>
</dbReference>
<evidence type="ECO:0000259" key="4">
    <source>
        <dbReference type="PROSITE" id="PS50056"/>
    </source>
</evidence>
<evidence type="ECO:0000256" key="1">
    <source>
        <dbReference type="ARBA" id="ARBA00013015"/>
    </source>
</evidence>
<evidence type="ECO:0000256" key="3">
    <source>
        <dbReference type="SAM" id="MobiDB-lite"/>
    </source>
</evidence>
<dbReference type="GeneID" id="9597860"/>
<keyword evidence="2" id="KW-0378">Hydrolase</keyword>
<sequence length="562" mass="62438">MTDYVRRLVSGNKARFKDKKLDVELDLVYLTDQVIIMGYPASGVEGWYRNPREDVKKFLEHRHGKNYWIFNFCPLRENSYDASYFDNRVSRFPFPDHHAPPLAILPLVAREIHAWLDGSKERVAVLHCKAGKGRSGTMACAYLLTLHKEPSAPELERSYTAKQWAKLRADDTMKVVPDDVDSDNEEAKAVTESELATPSEVKDWSSSGASSISSATPNGNEKASTDKPTDSSAPPKSFTDSLKGVLDLHTARRMKPAESGKKVKQGVSIPSQRRWLYYWALLLSNEAPKHLWPPLGAPAAPPPRVRLTEVRVRMTEETGVKLTVARAANALLDRAGVGSAAKNGTSSCVWASLARYDDDFVKTLEDWERHTRGNTIGERRAGSDHLGDDELRSIFADGKWDKGKMVRSFARMGILGEDAITKSGEGKEERVTTYALRPLTAASWGEVLQGLKDGGDGKDADATAARADIPRSEANSMLDVTADARERGIVVDAGREVRVKLYMGQIFMGWCWFIPTFHMPQPPPGAGTPPDATPSRATMHLSWTFRLALGSIWLMWILRWNG</sequence>